<evidence type="ECO:0000313" key="2">
    <source>
        <dbReference type="Proteomes" id="UP000737018"/>
    </source>
</evidence>
<dbReference type="Proteomes" id="UP000737018">
    <property type="component" value="Unassembled WGS sequence"/>
</dbReference>
<keyword evidence="2" id="KW-1185">Reference proteome</keyword>
<dbReference type="EMBL" id="JRKL02002539">
    <property type="protein sequence ID" value="KAF3958528.1"/>
    <property type="molecule type" value="Genomic_DNA"/>
</dbReference>
<name>A0A8J4VEX8_9ROSI</name>
<dbReference type="AlphaFoldDB" id="A0A8J4VEX8"/>
<comment type="caution">
    <text evidence="1">The sequence shown here is derived from an EMBL/GenBank/DDBJ whole genome shotgun (WGS) entry which is preliminary data.</text>
</comment>
<evidence type="ECO:0000313" key="1">
    <source>
        <dbReference type="EMBL" id="KAF3958528.1"/>
    </source>
</evidence>
<accession>A0A8J4VEX8</accession>
<gene>
    <name evidence="1" type="ORF">CMV_016581</name>
</gene>
<proteinExistence type="predicted"/>
<protein>
    <submittedName>
        <fullName evidence="1">Uncharacterized protein</fullName>
    </submittedName>
</protein>
<reference evidence="1" key="1">
    <citation type="submission" date="2020-03" db="EMBL/GenBank/DDBJ databases">
        <title>Castanea mollissima Vanexum genome sequencing.</title>
        <authorList>
            <person name="Staton M."/>
        </authorList>
    </citation>
    <scope>NUCLEOTIDE SEQUENCE</scope>
    <source>
        <tissue evidence="1">Leaf</tissue>
    </source>
</reference>
<organism evidence="1 2">
    <name type="scientific">Castanea mollissima</name>
    <name type="common">Chinese chestnut</name>
    <dbReference type="NCBI Taxonomy" id="60419"/>
    <lineage>
        <taxon>Eukaryota</taxon>
        <taxon>Viridiplantae</taxon>
        <taxon>Streptophyta</taxon>
        <taxon>Embryophyta</taxon>
        <taxon>Tracheophyta</taxon>
        <taxon>Spermatophyta</taxon>
        <taxon>Magnoliopsida</taxon>
        <taxon>eudicotyledons</taxon>
        <taxon>Gunneridae</taxon>
        <taxon>Pentapetalae</taxon>
        <taxon>rosids</taxon>
        <taxon>fabids</taxon>
        <taxon>Fagales</taxon>
        <taxon>Fagaceae</taxon>
        <taxon>Castanea</taxon>
    </lineage>
</organism>
<sequence>MVWQIRSRARTVMSRMAVLSSSSVYGDSFHCSPFSGITNSFVGFSRNWANPNATQWSKNMESHLRLLPSVKHINATVTFAADPEDKDVHFS</sequence>